<protein>
    <submittedName>
        <fullName evidence="2">Uncharacterized protein</fullName>
    </submittedName>
</protein>
<evidence type="ECO:0000313" key="3">
    <source>
        <dbReference type="Proteomes" id="UP001057702"/>
    </source>
</evidence>
<accession>A0ABT1PRJ1</accession>
<feature type="region of interest" description="Disordered" evidence="1">
    <location>
        <begin position="118"/>
        <end position="139"/>
    </location>
</feature>
<keyword evidence="3" id="KW-1185">Reference proteome</keyword>
<evidence type="ECO:0000256" key="1">
    <source>
        <dbReference type="SAM" id="MobiDB-lite"/>
    </source>
</evidence>
<reference evidence="2" key="1">
    <citation type="submission" date="2022-06" db="EMBL/GenBank/DDBJ databases">
        <title>Draft genome sequence of Streptomyces sp. RB6PN25 isolated from peat swamp forest in Thailand.</title>
        <authorList>
            <person name="Duangmal K."/>
            <person name="Klaysubun C."/>
        </authorList>
    </citation>
    <scope>NUCLEOTIDE SEQUENCE</scope>
    <source>
        <strain evidence="2">RB6PN25</strain>
    </source>
</reference>
<proteinExistence type="predicted"/>
<dbReference type="RefSeq" id="WP_255918415.1">
    <property type="nucleotide sequence ID" value="NZ_JANFNG010000001.1"/>
</dbReference>
<organism evidence="2 3">
    <name type="scientific">Streptomyces humicola</name>
    <dbReference type="NCBI Taxonomy" id="2953240"/>
    <lineage>
        <taxon>Bacteria</taxon>
        <taxon>Bacillati</taxon>
        <taxon>Actinomycetota</taxon>
        <taxon>Actinomycetes</taxon>
        <taxon>Kitasatosporales</taxon>
        <taxon>Streptomycetaceae</taxon>
        <taxon>Streptomyces</taxon>
    </lineage>
</organism>
<sequence length="374" mass="40184">MIPALVYLPDGRAGPGRLAEAALDVIEVNPAELVLPEVTVRDERSGYLLDGAAMTFDPAAGGGPLADPAAERQARAFGVANTAFHAQRALRFAAAVLGRSLPRLVIRIGMHDQPRHWHGGHYRLPAPSSEGEEPPDVSADGEVHLGGGAGFITMPGADRYFNVPAHNCAIICHEVGHHICRHTADFRLNRLRPATSQSNGKTAIDEGTADAITAILLGTPDIYAWHRGFIAEWDQRRRKLHPRWTMAQFRGGHDQDPHADGTVWASACWSARERVAAAGVDAARFDAALLRGLESADDDAAALTEDALRKRRHFSRLLTAITRADPALAPLVLAAMAEHGIRPGASNATLRDAARAHLARADRAQADPARAVYP</sequence>
<gene>
    <name evidence="2" type="ORF">NGB36_02870</name>
</gene>
<evidence type="ECO:0000313" key="2">
    <source>
        <dbReference type="EMBL" id="MCQ4079570.1"/>
    </source>
</evidence>
<dbReference type="EMBL" id="JANFNG010000001">
    <property type="protein sequence ID" value="MCQ4079570.1"/>
    <property type="molecule type" value="Genomic_DNA"/>
</dbReference>
<comment type="caution">
    <text evidence="2">The sequence shown here is derived from an EMBL/GenBank/DDBJ whole genome shotgun (WGS) entry which is preliminary data.</text>
</comment>
<name>A0ABT1PRJ1_9ACTN</name>
<dbReference type="Proteomes" id="UP001057702">
    <property type="component" value="Unassembled WGS sequence"/>
</dbReference>
<dbReference type="SUPFAM" id="SSF55486">
    <property type="entry name" value="Metalloproteases ('zincins'), catalytic domain"/>
    <property type="match status" value="1"/>
</dbReference>